<name>A0A183D436_9BILA</name>
<proteinExistence type="predicted"/>
<dbReference type="Gene3D" id="1.10.10.2360">
    <property type="match status" value="1"/>
</dbReference>
<gene>
    <name evidence="1" type="ORF">GPUH_LOCUS3479</name>
</gene>
<reference evidence="3" key="1">
    <citation type="submission" date="2016-06" db="UniProtKB">
        <authorList>
            <consortium name="WormBaseParasite"/>
        </authorList>
    </citation>
    <scope>IDENTIFICATION</scope>
</reference>
<sequence>MLLVPGNSLWFILESSTYPAEKPIAEIYGYRCTITGFVYSEKDSSMALEEEITWICASACRLLIQVPLLPIPIYALFFNNHGALLRKGLNLSHHPTVNEILKRSLPSPSQTSGSAKQFASAVTVVLCLTITGLVLHDLHGKQSKFLYSDLKFVKEFVAGSSSTVAGFLARWMMNEPVVDVNSTQLQMPDEETRLRVATQIKLIPRDQYGRQAQCPNMRTEITVRCGMTSDDSCSSMCYKANQKRNLIAKILKEPYRPTYVNSARYMSISMMPSYQSYCFEELRLACYKDAMMKEQLQAVQQNDGRSVATYINFHFNDCMGSAE</sequence>
<reference evidence="1 2" key="2">
    <citation type="submission" date="2018-11" db="EMBL/GenBank/DDBJ databases">
        <authorList>
            <consortium name="Pathogen Informatics"/>
        </authorList>
    </citation>
    <scope>NUCLEOTIDE SEQUENCE [LARGE SCALE GENOMIC DNA]</scope>
</reference>
<evidence type="ECO:0000313" key="3">
    <source>
        <dbReference type="WBParaSite" id="GPUH_0000348301-mRNA-1"/>
    </source>
</evidence>
<dbReference type="PANTHER" id="PTHR45943:SF1">
    <property type="entry name" value="E3 UBIQUITIN-PROTEIN LIGASE MYCBP2"/>
    <property type="match status" value="1"/>
</dbReference>
<organism evidence="3">
    <name type="scientific">Gongylonema pulchrum</name>
    <dbReference type="NCBI Taxonomy" id="637853"/>
    <lineage>
        <taxon>Eukaryota</taxon>
        <taxon>Metazoa</taxon>
        <taxon>Ecdysozoa</taxon>
        <taxon>Nematoda</taxon>
        <taxon>Chromadorea</taxon>
        <taxon>Rhabditida</taxon>
        <taxon>Spirurina</taxon>
        <taxon>Spiruromorpha</taxon>
        <taxon>Spiruroidea</taxon>
        <taxon>Gongylonematidae</taxon>
        <taxon>Gongylonema</taxon>
    </lineage>
</organism>
<dbReference type="GO" id="GO:0061630">
    <property type="term" value="F:ubiquitin protein ligase activity"/>
    <property type="evidence" value="ECO:0007669"/>
    <property type="project" value="TreeGrafter"/>
</dbReference>
<evidence type="ECO:0000313" key="2">
    <source>
        <dbReference type="Proteomes" id="UP000271098"/>
    </source>
</evidence>
<dbReference type="GO" id="GO:0005886">
    <property type="term" value="C:plasma membrane"/>
    <property type="evidence" value="ECO:0007669"/>
    <property type="project" value="TreeGrafter"/>
</dbReference>
<dbReference type="Proteomes" id="UP000271098">
    <property type="component" value="Unassembled WGS sequence"/>
</dbReference>
<dbReference type="GO" id="GO:0007411">
    <property type="term" value="P:axon guidance"/>
    <property type="evidence" value="ECO:0007669"/>
    <property type="project" value="TreeGrafter"/>
</dbReference>
<dbReference type="PANTHER" id="PTHR45943">
    <property type="entry name" value="E3 UBIQUITIN-PROTEIN LIGASE MYCBP2"/>
    <property type="match status" value="1"/>
</dbReference>
<dbReference type="AlphaFoldDB" id="A0A183D436"/>
<dbReference type="WBParaSite" id="GPUH_0000348301-mRNA-1">
    <property type="protein sequence ID" value="GPUH_0000348301-mRNA-1"/>
    <property type="gene ID" value="GPUH_0000348301"/>
</dbReference>
<dbReference type="GO" id="GO:0008582">
    <property type="term" value="P:regulation of synaptic assembly at neuromuscular junction"/>
    <property type="evidence" value="ECO:0007669"/>
    <property type="project" value="TreeGrafter"/>
</dbReference>
<dbReference type="EMBL" id="UYRT01005985">
    <property type="protein sequence ID" value="VDK39741.1"/>
    <property type="molecule type" value="Genomic_DNA"/>
</dbReference>
<dbReference type="GO" id="GO:0005634">
    <property type="term" value="C:nucleus"/>
    <property type="evidence" value="ECO:0007669"/>
    <property type="project" value="TreeGrafter"/>
</dbReference>
<protein>
    <submittedName>
        <fullName evidence="3">Amiloride-sensitive sodium channel</fullName>
    </submittedName>
</protein>
<accession>A0A183D436</accession>
<keyword evidence="2" id="KW-1185">Reference proteome</keyword>
<evidence type="ECO:0000313" key="1">
    <source>
        <dbReference type="EMBL" id="VDK39741.1"/>
    </source>
</evidence>
<dbReference type="OrthoDB" id="636773at2759"/>